<dbReference type="PATRIC" id="fig|649758.3.peg.1390"/>
<evidence type="ECO:0000313" key="2">
    <source>
        <dbReference type="Proteomes" id="UP000016644"/>
    </source>
</evidence>
<dbReference type="Proteomes" id="UP000016644">
    <property type="component" value="Unassembled WGS sequence"/>
</dbReference>
<dbReference type="Gene3D" id="3.90.1150.160">
    <property type="match status" value="1"/>
</dbReference>
<dbReference type="AlphaFoldDB" id="U2PGL8"/>
<dbReference type="HOGENOM" id="CLU_3128821_0_0_9"/>
<comment type="caution">
    <text evidence="1">The sequence shown here is derived from an EMBL/GenBank/DDBJ whole genome shotgun (WGS) entry which is preliminary data.</text>
</comment>
<dbReference type="EMBL" id="AWVK01000063">
    <property type="protein sequence ID" value="ERK43316.1"/>
    <property type="molecule type" value="Genomic_DNA"/>
</dbReference>
<reference evidence="1 2" key="1">
    <citation type="submission" date="2013-06" db="EMBL/GenBank/DDBJ databases">
        <authorList>
            <person name="Weinstock G."/>
            <person name="Sodergren E."/>
            <person name="Lobos E.A."/>
            <person name="Fulton L."/>
            <person name="Fulton R."/>
            <person name="Courtney L."/>
            <person name="Fronick C."/>
            <person name="O'Laughlin M."/>
            <person name="Godfrey J."/>
            <person name="Wilson R.M."/>
            <person name="Miner T."/>
            <person name="Farmer C."/>
            <person name="Delehaunty K."/>
            <person name="Cordes M."/>
            <person name="Minx P."/>
            <person name="Tomlinson C."/>
            <person name="Chen J."/>
            <person name="Wollam A."/>
            <person name="Pepin K.H."/>
            <person name="Bhonagiri V."/>
            <person name="Zhang X."/>
            <person name="Warren W."/>
            <person name="Mitreva M."/>
            <person name="Mardis E.R."/>
            <person name="Wilson R.K."/>
        </authorList>
    </citation>
    <scope>NUCLEOTIDE SEQUENCE [LARGE SCALE GENOMIC DNA]</scope>
    <source>
        <strain evidence="1 2">ATCC 14869</strain>
    </source>
</reference>
<proteinExistence type="predicted"/>
<sequence>IQRIVVRADFGMSMAHDFIDDLTQAIHDLDQAHIVFHSDPQPKKYGFTH</sequence>
<organism evidence="1 2">
    <name type="scientific">Levilactobacillus brevis ATCC 14869 = DSM 20054</name>
    <dbReference type="NCBI Taxonomy" id="649758"/>
    <lineage>
        <taxon>Bacteria</taxon>
        <taxon>Bacillati</taxon>
        <taxon>Bacillota</taxon>
        <taxon>Bacilli</taxon>
        <taxon>Lactobacillales</taxon>
        <taxon>Lactobacillaceae</taxon>
        <taxon>Levilactobacillus</taxon>
    </lineage>
</organism>
<evidence type="ECO:0000313" key="1">
    <source>
        <dbReference type="EMBL" id="ERK43316.1"/>
    </source>
</evidence>
<gene>
    <name evidence="1" type="ORF">HMPREF0495_01551</name>
</gene>
<protein>
    <submittedName>
        <fullName evidence="1">Uncharacterized protein</fullName>
    </submittedName>
</protein>
<accession>U2PGL8</accession>
<feature type="non-terminal residue" evidence="1">
    <location>
        <position position="1"/>
    </location>
</feature>
<name>U2PGL8_LEVBR</name>